<dbReference type="GO" id="GO:0000407">
    <property type="term" value="C:phagophore assembly site"/>
    <property type="evidence" value="ECO:0007669"/>
    <property type="project" value="TreeGrafter"/>
</dbReference>
<dbReference type="PANTHER" id="PTHR24348">
    <property type="entry name" value="SERINE/THREONINE-PROTEIN KINASE UNC-51-RELATED"/>
    <property type="match status" value="1"/>
</dbReference>
<dbReference type="SUPFAM" id="SSF56112">
    <property type="entry name" value="Protein kinase-like (PK-like)"/>
    <property type="match status" value="1"/>
</dbReference>
<evidence type="ECO:0000256" key="7">
    <source>
        <dbReference type="PROSITE-ProRule" id="PRU10141"/>
    </source>
</evidence>
<dbReference type="Gene3D" id="3.80.10.10">
    <property type="entry name" value="Ribonuclease Inhibitor"/>
    <property type="match status" value="1"/>
</dbReference>
<dbReference type="InterPro" id="IPR000719">
    <property type="entry name" value="Prot_kinase_dom"/>
</dbReference>
<feature type="binding site" evidence="7">
    <location>
        <position position="75"/>
    </location>
    <ligand>
        <name>ATP</name>
        <dbReference type="ChEBI" id="CHEBI:30616"/>
    </ligand>
</feature>
<keyword evidence="9" id="KW-1133">Transmembrane helix</keyword>
<sequence length="702" mass="77560">MEINLCYGCMATREGDGPCPHCGFDENTYQPAPHHLPPGTVLAGKYLLGRVLGEGGFGITYVGWDLNLEMKIAIKEYFPNGFVTRNSGFDKTVTVLTGQKGDFFQRGLDKFVDEARRLGKFWGLPGIVSVKDYFQENKTGYIVMEFAQGQTLKSILKNTPGGRLPADQVFEMMKPVMKSLEKVHKAGLIHRDISPDNLMVDQEADGSLTVKLIDFGAARDFMAEGERSLSVMLKPGYAPEEQYRSRGKQGPWTDVYGLCATMYRAITGKVPDESLDRMEEDQLERPSQLGVTIESWQEDALMKGLAVFQKNRFQSMEELEAAMYASAAGPEQKTQPEPQPEPEPAPGPETMKENLSDGKTKEDEPEETAAEESVSEASPVKEKHEPQNSEKSEETDHRHPKTENKLKWIAAAAAAVVLLFFVIYSFTGGNSGTKEDQIAFQEESNETADNGNDQRQTRTSETEMWETAAAQTETVETEEIRQEAENGISQETEVAPETETIQETQPREAVIWSDAQMERLVRKALGRAEGDIYTDELAQIQVLRINGDAIEMYKSSSLGSGPLIPEAKTAGDIQSLSDLAYFPNLVTLEISGHGISDISIIANLTSLTTLELTYDNISDISPLSGLTSLTYLSLRMNRISDVSPLSGLTSLEYLDFYGNNVSDISSLSGLTALKELYIGANNVTDLSVLDNFPDLEHMYNGN</sequence>
<keyword evidence="1" id="KW-0433">Leucine-rich repeat</keyword>
<reference evidence="11" key="1">
    <citation type="submission" date="2020-10" db="EMBL/GenBank/DDBJ databases">
        <authorList>
            <person name="Gilroy R."/>
        </authorList>
    </citation>
    <scope>NUCLEOTIDE SEQUENCE</scope>
    <source>
        <strain evidence="11">CHK178-757</strain>
    </source>
</reference>
<dbReference type="InterPro" id="IPR011009">
    <property type="entry name" value="Kinase-like_dom_sf"/>
</dbReference>
<keyword evidence="2" id="KW-0808">Transferase</keyword>
<evidence type="ECO:0000256" key="6">
    <source>
        <dbReference type="ARBA" id="ARBA00022840"/>
    </source>
</evidence>
<dbReference type="EMBL" id="DVIT01000027">
    <property type="protein sequence ID" value="HIS47333.1"/>
    <property type="molecule type" value="Genomic_DNA"/>
</dbReference>
<dbReference type="GO" id="GO:0005524">
    <property type="term" value="F:ATP binding"/>
    <property type="evidence" value="ECO:0007669"/>
    <property type="project" value="UniProtKB-UniRule"/>
</dbReference>
<dbReference type="PROSITE" id="PS00107">
    <property type="entry name" value="PROTEIN_KINASE_ATP"/>
    <property type="match status" value="1"/>
</dbReference>
<evidence type="ECO:0000313" key="11">
    <source>
        <dbReference type="EMBL" id="HIS47333.1"/>
    </source>
</evidence>
<feature type="compositionally biased region" description="Acidic residues" evidence="8">
    <location>
        <begin position="363"/>
        <end position="374"/>
    </location>
</feature>
<dbReference type="Pfam" id="PF00069">
    <property type="entry name" value="Pkinase"/>
    <property type="match status" value="1"/>
</dbReference>
<proteinExistence type="predicted"/>
<dbReference type="SMART" id="SM00365">
    <property type="entry name" value="LRR_SD22"/>
    <property type="match status" value="4"/>
</dbReference>
<dbReference type="PROSITE" id="PS51450">
    <property type="entry name" value="LRR"/>
    <property type="match status" value="3"/>
</dbReference>
<dbReference type="Gene3D" id="3.30.200.20">
    <property type="entry name" value="Phosphorylase Kinase, domain 1"/>
    <property type="match status" value="1"/>
</dbReference>
<dbReference type="GO" id="GO:0005829">
    <property type="term" value="C:cytosol"/>
    <property type="evidence" value="ECO:0007669"/>
    <property type="project" value="TreeGrafter"/>
</dbReference>
<evidence type="ECO:0000313" key="12">
    <source>
        <dbReference type="Proteomes" id="UP000823927"/>
    </source>
</evidence>
<dbReference type="InterPro" id="IPR017441">
    <property type="entry name" value="Protein_kinase_ATP_BS"/>
</dbReference>
<name>A0A9D1F469_9FIRM</name>
<dbReference type="Gene3D" id="1.10.510.10">
    <property type="entry name" value="Transferase(Phosphotransferase) domain 1"/>
    <property type="match status" value="1"/>
</dbReference>
<dbReference type="GO" id="GO:0005776">
    <property type="term" value="C:autophagosome"/>
    <property type="evidence" value="ECO:0007669"/>
    <property type="project" value="TreeGrafter"/>
</dbReference>
<comment type="caution">
    <text evidence="11">The sequence shown here is derived from an EMBL/GenBank/DDBJ whole genome shotgun (WGS) entry which is preliminary data.</text>
</comment>
<dbReference type="GO" id="GO:0016020">
    <property type="term" value="C:membrane"/>
    <property type="evidence" value="ECO:0007669"/>
    <property type="project" value="TreeGrafter"/>
</dbReference>
<evidence type="ECO:0000256" key="9">
    <source>
        <dbReference type="SAM" id="Phobius"/>
    </source>
</evidence>
<dbReference type="InterPro" id="IPR032675">
    <property type="entry name" value="LRR_dom_sf"/>
</dbReference>
<dbReference type="AlphaFoldDB" id="A0A9D1F469"/>
<evidence type="ECO:0000256" key="8">
    <source>
        <dbReference type="SAM" id="MobiDB-lite"/>
    </source>
</evidence>
<accession>A0A9D1F469</accession>
<evidence type="ECO:0000256" key="5">
    <source>
        <dbReference type="ARBA" id="ARBA00022777"/>
    </source>
</evidence>
<dbReference type="PANTHER" id="PTHR24348:SF22">
    <property type="entry name" value="NON-SPECIFIC SERINE_THREONINE PROTEIN KINASE"/>
    <property type="match status" value="1"/>
</dbReference>
<feature type="compositionally biased region" description="Pro residues" evidence="8">
    <location>
        <begin position="337"/>
        <end position="347"/>
    </location>
</feature>
<evidence type="ECO:0000256" key="2">
    <source>
        <dbReference type="ARBA" id="ARBA00022679"/>
    </source>
</evidence>
<dbReference type="Proteomes" id="UP000823927">
    <property type="component" value="Unassembled WGS sequence"/>
</dbReference>
<organism evidence="11 12">
    <name type="scientific">Candidatus Scybalocola faecigallinarum</name>
    <dbReference type="NCBI Taxonomy" id="2840941"/>
    <lineage>
        <taxon>Bacteria</taxon>
        <taxon>Bacillati</taxon>
        <taxon>Bacillota</taxon>
        <taxon>Clostridia</taxon>
        <taxon>Lachnospirales</taxon>
        <taxon>Lachnospiraceae</taxon>
        <taxon>Lachnospiraceae incertae sedis</taxon>
        <taxon>Candidatus Scybalocola (ex Gilroy et al. 2021)</taxon>
    </lineage>
</organism>
<keyword evidence="4 7" id="KW-0547">Nucleotide-binding</keyword>
<gene>
    <name evidence="11" type="ORF">IAB46_07220</name>
</gene>
<dbReference type="Pfam" id="PF12799">
    <property type="entry name" value="LRR_4"/>
    <property type="match status" value="1"/>
</dbReference>
<keyword evidence="9" id="KW-0812">Transmembrane</keyword>
<keyword evidence="5" id="KW-0418">Kinase</keyword>
<reference evidence="11" key="2">
    <citation type="journal article" date="2021" name="PeerJ">
        <title>Extensive microbial diversity within the chicken gut microbiome revealed by metagenomics and culture.</title>
        <authorList>
            <person name="Gilroy R."/>
            <person name="Ravi A."/>
            <person name="Getino M."/>
            <person name="Pursley I."/>
            <person name="Horton D.L."/>
            <person name="Alikhan N.F."/>
            <person name="Baker D."/>
            <person name="Gharbi K."/>
            <person name="Hall N."/>
            <person name="Watson M."/>
            <person name="Adriaenssens E.M."/>
            <person name="Foster-Nyarko E."/>
            <person name="Jarju S."/>
            <person name="Secka A."/>
            <person name="Antonio M."/>
            <person name="Oren A."/>
            <person name="Chaudhuri R.R."/>
            <person name="La Ragione R."/>
            <person name="Hildebrand F."/>
            <person name="Pallen M.J."/>
        </authorList>
    </citation>
    <scope>NUCLEOTIDE SEQUENCE</scope>
    <source>
        <strain evidence="11">CHK178-757</strain>
    </source>
</reference>
<feature type="transmembrane region" description="Helical" evidence="9">
    <location>
        <begin position="408"/>
        <end position="427"/>
    </location>
</feature>
<dbReference type="PROSITE" id="PS50011">
    <property type="entry name" value="PROTEIN_KINASE_DOM"/>
    <property type="match status" value="1"/>
</dbReference>
<dbReference type="InterPro" id="IPR008266">
    <property type="entry name" value="Tyr_kinase_AS"/>
</dbReference>
<dbReference type="GO" id="GO:0004674">
    <property type="term" value="F:protein serine/threonine kinase activity"/>
    <property type="evidence" value="ECO:0007669"/>
    <property type="project" value="InterPro"/>
</dbReference>
<dbReference type="SUPFAM" id="SSF52058">
    <property type="entry name" value="L domain-like"/>
    <property type="match status" value="1"/>
</dbReference>
<dbReference type="CDD" id="cd14014">
    <property type="entry name" value="STKc_PknB_like"/>
    <property type="match status" value="1"/>
</dbReference>
<evidence type="ECO:0000256" key="4">
    <source>
        <dbReference type="ARBA" id="ARBA00022741"/>
    </source>
</evidence>
<feature type="compositionally biased region" description="Basic and acidic residues" evidence="8">
    <location>
        <begin position="350"/>
        <end position="362"/>
    </location>
</feature>
<feature type="region of interest" description="Disordered" evidence="8">
    <location>
        <begin position="325"/>
        <end position="402"/>
    </location>
</feature>
<evidence type="ECO:0000256" key="1">
    <source>
        <dbReference type="ARBA" id="ARBA00022614"/>
    </source>
</evidence>
<keyword evidence="3" id="KW-0677">Repeat</keyword>
<feature type="domain" description="Protein kinase" evidence="10">
    <location>
        <begin position="46"/>
        <end position="324"/>
    </location>
</feature>
<keyword evidence="6 7" id="KW-0067">ATP-binding</keyword>
<evidence type="ECO:0000259" key="10">
    <source>
        <dbReference type="PROSITE" id="PS50011"/>
    </source>
</evidence>
<feature type="region of interest" description="Disordered" evidence="8">
    <location>
        <begin position="442"/>
        <end position="505"/>
    </location>
</feature>
<protein>
    <submittedName>
        <fullName evidence="11">Leucine-rich repeat domain-containing protein</fullName>
    </submittedName>
</protein>
<dbReference type="InterPro" id="IPR001611">
    <property type="entry name" value="Leu-rich_rpt"/>
</dbReference>
<feature type="compositionally biased region" description="Basic and acidic residues" evidence="8">
    <location>
        <begin position="379"/>
        <end position="402"/>
    </location>
</feature>
<dbReference type="InterPro" id="IPR045269">
    <property type="entry name" value="Atg1-like"/>
</dbReference>
<dbReference type="PROSITE" id="PS00109">
    <property type="entry name" value="PROTEIN_KINASE_TYR"/>
    <property type="match status" value="1"/>
</dbReference>
<dbReference type="InterPro" id="IPR025875">
    <property type="entry name" value="Leu-rich_rpt_4"/>
</dbReference>
<evidence type="ECO:0000256" key="3">
    <source>
        <dbReference type="ARBA" id="ARBA00022737"/>
    </source>
</evidence>
<keyword evidence="9" id="KW-0472">Membrane</keyword>